<dbReference type="SUPFAM" id="SSF54001">
    <property type="entry name" value="Cysteine proteinases"/>
    <property type="match status" value="1"/>
</dbReference>
<dbReference type="Proteomes" id="UP000681722">
    <property type="component" value="Unassembled WGS sequence"/>
</dbReference>
<organism evidence="4 6">
    <name type="scientific">Didymodactylos carnosus</name>
    <dbReference type="NCBI Taxonomy" id="1234261"/>
    <lineage>
        <taxon>Eukaryota</taxon>
        <taxon>Metazoa</taxon>
        <taxon>Spiralia</taxon>
        <taxon>Gnathifera</taxon>
        <taxon>Rotifera</taxon>
        <taxon>Eurotatoria</taxon>
        <taxon>Bdelloidea</taxon>
        <taxon>Philodinida</taxon>
        <taxon>Philodinidae</taxon>
        <taxon>Didymodactylos</taxon>
    </lineage>
</organism>
<evidence type="ECO:0000313" key="4">
    <source>
        <dbReference type="EMBL" id="CAF1112757.1"/>
    </source>
</evidence>
<reference evidence="4" key="1">
    <citation type="submission" date="2021-02" db="EMBL/GenBank/DDBJ databases">
        <authorList>
            <person name="Nowell W R."/>
        </authorList>
    </citation>
    <scope>NUCLEOTIDE SEQUENCE</scope>
</reference>
<sequence length="337" mass="38391">MTWKKFLCSKINEHRFRFNGLIESTRLPHKQCLRQKFDNILKYSPNDLPSKVDLREEMTAVEDQSQIGSCSANALAENHSSYEYLIKKHTGRNEDVSRLFIYYNSRAQDDLSAAVSDTGCSMTHAIEALDEHGACRESQWQYDITKVNQRPPPPAYTEAKNFTIDEALQVKIDLFEMKSCIAQGFPFAFGIKLFQSFDKARANGAVPMPSSSDTSRSSHGKHALLAVGYSDTSRAFIVRNSWGERWGDQGYCYIPYDYMTNSDYCFDAWAIRKLDSDDLGSDHWDNNDEVNYRSNEQEQDEDDDGQADIEEYEENDDDDRGGEGGRDPSSQSDNQDG</sequence>
<dbReference type="InterPro" id="IPR000668">
    <property type="entry name" value="Peptidase_C1A_C"/>
</dbReference>
<comment type="similarity">
    <text evidence="1">Belongs to the peptidase C1 family.</text>
</comment>
<dbReference type="CDD" id="cd02619">
    <property type="entry name" value="Peptidase_C1"/>
    <property type="match status" value="1"/>
</dbReference>
<dbReference type="PANTHER" id="PTHR12411">
    <property type="entry name" value="CYSTEINE PROTEASE FAMILY C1-RELATED"/>
    <property type="match status" value="1"/>
</dbReference>
<dbReference type="OrthoDB" id="405971at2759"/>
<evidence type="ECO:0000256" key="2">
    <source>
        <dbReference type="SAM" id="MobiDB-lite"/>
    </source>
</evidence>
<dbReference type="InterPro" id="IPR013128">
    <property type="entry name" value="Peptidase_C1A"/>
</dbReference>
<evidence type="ECO:0000256" key="1">
    <source>
        <dbReference type="ARBA" id="ARBA00008455"/>
    </source>
</evidence>
<evidence type="ECO:0000313" key="6">
    <source>
        <dbReference type="Proteomes" id="UP000663829"/>
    </source>
</evidence>
<keyword evidence="6" id="KW-1185">Reference proteome</keyword>
<evidence type="ECO:0000313" key="5">
    <source>
        <dbReference type="EMBL" id="CAF3876957.1"/>
    </source>
</evidence>
<dbReference type="GO" id="GO:0008234">
    <property type="term" value="F:cysteine-type peptidase activity"/>
    <property type="evidence" value="ECO:0007669"/>
    <property type="project" value="InterPro"/>
</dbReference>
<feature type="compositionally biased region" description="Acidic residues" evidence="2">
    <location>
        <begin position="297"/>
        <end position="320"/>
    </location>
</feature>
<gene>
    <name evidence="4" type="ORF">GPM918_LOCUS19312</name>
    <name evidence="5" type="ORF">SRO942_LOCUS19309</name>
</gene>
<dbReference type="EMBL" id="CAJOBC010005818">
    <property type="protein sequence ID" value="CAF3876957.1"/>
    <property type="molecule type" value="Genomic_DNA"/>
</dbReference>
<dbReference type="SMART" id="SM00645">
    <property type="entry name" value="Pept_C1"/>
    <property type="match status" value="1"/>
</dbReference>
<evidence type="ECO:0000259" key="3">
    <source>
        <dbReference type="SMART" id="SM00645"/>
    </source>
</evidence>
<dbReference type="InterPro" id="IPR038765">
    <property type="entry name" value="Papain-like_cys_pep_sf"/>
</dbReference>
<accession>A0A814Q0G2</accession>
<dbReference type="EMBL" id="CAJNOQ010005818">
    <property type="protein sequence ID" value="CAF1112757.1"/>
    <property type="molecule type" value="Genomic_DNA"/>
</dbReference>
<proteinExistence type="inferred from homology"/>
<feature type="region of interest" description="Disordered" evidence="2">
    <location>
        <begin position="281"/>
        <end position="337"/>
    </location>
</feature>
<dbReference type="Pfam" id="PF00112">
    <property type="entry name" value="Peptidase_C1"/>
    <property type="match status" value="1"/>
</dbReference>
<dbReference type="Proteomes" id="UP000663829">
    <property type="component" value="Unassembled WGS sequence"/>
</dbReference>
<feature type="domain" description="Peptidase C1A papain C-terminal" evidence="3">
    <location>
        <begin position="48"/>
        <end position="268"/>
    </location>
</feature>
<dbReference type="GO" id="GO:0006508">
    <property type="term" value="P:proteolysis"/>
    <property type="evidence" value="ECO:0007669"/>
    <property type="project" value="InterPro"/>
</dbReference>
<feature type="compositionally biased region" description="Polar residues" evidence="2">
    <location>
        <begin position="328"/>
        <end position="337"/>
    </location>
</feature>
<dbReference type="AlphaFoldDB" id="A0A814Q0G2"/>
<dbReference type="Gene3D" id="3.90.70.10">
    <property type="entry name" value="Cysteine proteinases"/>
    <property type="match status" value="1"/>
</dbReference>
<comment type="caution">
    <text evidence="4">The sequence shown here is derived from an EMBL/GenBank/DDBJ whole genome shotgun (WGS) entry which is preliminary data.</text>
</comment>
<name>A0A814Q0G2_9BILA</name>
<protein>
    <recommendedName>
        <fullName evidence="3">Peptidase C1A papain C-terminal domain-containing protein</fullName>
    </recommendedName>
</protein>